<dbReference type="PROSITE" id="PS51379">
    <property type="entry name" value="4FE4S_FER_2"/>
    <property type="match status" value="2"/>
</dbReference>
<dbReference type="GO" id="GO:0009055">
    <property type="term" value="F:electron transfer activity"/>
    <property type="evidence" value="ECO:0007669"/>
    <property type="project" value="InterPro"/>
</dbReference>
<feature type="domain" description="4Fe-4S ferredoxin-type" evidence="7">
    <location>
        <begin position="33"/>
        <end position="60"/>
    </location>
</feature>
<dbReference type="PANTHER" id="PTHR43153:SF1">
    <property type="entry name" value="ELECTRON TRANSFER FLAVOPROTEIN SUBUNIT ALPHA, MITOCHONDRIAL"/>
    <property type="match status" value="1"/>
</dbReference>
<dbReference type="CDD" id="cd01715">
    <property type="entry name" value="ETF_alpha"/>
    <property type="match status" value="1"/>
</dbReference>
<feature type="binding site" evidence="6">
    <location>
        <begin position="342"/>
        <end position="349"/>
    </location>
    <ligand>
        <name>FAD</name>
        <dbReference type="ChEBI" id="CHEBI:57692"/>
    </ligand>
</feature>
<name>A0A8E1QZ30_9BACT</name>
<dbReference type="Pfam" id="PF13187">
    <property type="entry name" value="Fer4_9"/>
    <property type="match status" value="1"/>
</dbReference>
<dbReference type="OrthoDB" id="9770286at2"/>
<reference evidence="8 9" key="1">
    <citation type="submission" date="2015-06" db="EMBL/GenBank/DDBJ databases">
        <title>Prevotella sp. 109, sp. nov., a novel member of the family Prevotellaceae isolated from human faeces.</title>
        <authorList>
            <person name="Shkoporov A.N."/>
            <person name="Chaplin A.V."/>
            <person name="Kafarskaia L.I."/>
            <person name="Efimov B.A."/>
        </authorList>
    </citation>
    <scope>NUCLEOTIDE SEQUENCE [LARGE SCALE GENOMIC DNA]</scope>
    <source>
        <strain evidence="8 9">109</strain>
    </source>
</reference>
<evidence type="ECO:0000259" key="7">
    <source>
        <dbReference type="PROSITE" id="PS51379"/>
    </source>
</evidence>
<feature type="binding site" evidence="6">
    <location>
        <position position="286"/>
    </location>
    <ligand>
        <name>FAD</name>
        <dbReference type="ChEBI" id="CHEBI:57692"/>
    </ligand>
</feature>
<dbReference type="Proteomes" id="UP000036951">
    <property type="component" value="Unassembled WGS sequence"/>
</dbReference>
<dbReference type="Pfam" id="PF01012">
    <property type="entry name" value="ETF"/>
    <property type="match status" value="1"/>
</dbReference>
<keyword evidence="4 6" id="KW-0274">FAD</keyword>
<evidence type="ECO:0000256" key="2">
    <source>
        <dbReference type="ARBA" id="ARBA00022448"/>
    </source>
</evidence>
<dbReference type="EMBL" id="LFQU01000011">
    <property type="protein sequence ID" value="KOO68574.1"/>
    <property type="molecule type" value="Genomic_DNA"/>
</dbReference>
<keyword evidence="5" id="KW-0249">Electron transport</keyword>
<dbReference type="GO" id="GO:0033539">
    <property type="term" value="P:fatty acid beta-oxidation using acyl-CoA dehydrogenase"/>
    <property type="evidence" value="ECO:0007669"/>
    <property type="project" value="TreeGrafter"/>
</dbReference>
<accession>A0A8E1QZ30</accession>
<dbReference type="InterPro" id="IPR018206">
    <property type="entry name" value="ETF_asu_C_CS"/>
</dbReference>
<dbReference type="AlphaFoldDB" id="A0A8E1QZ30"/>
<dbReference type="InterPro" id="IPR014731">
    <property type="entry name" value="ETF_asu_C"/>
</dbReference>
<dbReference type="Gene3D" id="3.40.50.1220">
    <property type="entry name" value="TPP-binding domain"/>
    <property type="match status" value="1"/>
</dbReference>
<dbReference type="PIRSF" id="PIRSF000089">
    <property type="entry name" value="Electra_flavoP_a"/>
    <property type="match status" value="1"/>
</dbReference>
<organism evidence="8 9">
    <name type="scientific">Xylanibacter rarus</name>
    <dbReference type="NCBI Taxonomy" id="1676614"/>
    <lineage>
        <taxon>Bacteria</taxon>
        <taxon>Pseudomonadati</taxon>
        <taxon>Bacteroidota</taxon>
        <taxon>Bacteroidia</taxon>
        <taxon>Bacteroidales</taxon>
        <taxon>Prevotellaceae</taxon>
        <taxon>Xylanibacter</taxon>
    </lineage>
</organism>
<keyword evidence="9" id="KW-1185">Reference proteome</keyword>
<feature type="domain" description="4Fe-4S ferredoxin-type" evidence="7">
    <location>
        <begin position="3"/>
        <end position="32"/>
    </location>
</feature>
<evidence type="ECO:0000256" key="4">
    <source>
        <dbReference type="ARBA" id="ARBA00022827"/>
    </source>
</evidence>
<dbReference type="RefSeq" id="WP_053398266.1">
    <property type="nucleotide sequence ID" value="NZ_LFQU01000011.1"/>
</dbReference>
<dbReference type="PANTHER" id="PTHR43153">
    <property type="entry name" value="ELECTRON TRANSFER FLAVOPROTEIN ALPHA"/>
    <property type="match status" value="1"/>
</dbReference>
<dbReference type="Gene3D" id="3.40.50.620">
    <property type="entry name" value="HUPs"/>
    <property type="match status" value="1"/>
</dbReference>
<dbReference type="Gene3D" id="3.30.70.20">
    <property type="match status" value="2"/>
</dbReference>
<gene>
    <name evidence="8" type="ORF">ACU52_06950</name>
</gene>
<dbReference type="InterPro" id="IPR029035">
    <property type="entry name" value="DHS-like_NAD/FAD-binding_dom"/>
</dbReference>
<dbReference type="SMART" id="SM00893">
    <property type="entry name" value="ETF"/>
    <property type="match status" value="1"/>
</dbReference>
<comment type="cofactor">
    <cofactor evidence="6">
        <name>FAD</name>
        <dbReference type="ChEBI" id="CHEBI:57692"/>
    </cofactor>
    <text evidence="6">Binds 1 FAD per dimer.</text>
</comment>
<keyword evidence="3" id="KW-0285">Flavoprotein</keyword>
<dbReference type="InterPro" id="IPR014730">
    <property type="entry name" value="ETF_a/b_N"/>
</dbReference>
<dbReference type="SUPFAM" id="SSF52402">
    <property type="entry name" value="Adenine nucleotide alpha hydrolases-like"/>
    <property type="match status" value="1"/>
</dbReference>
<dbReference type="SUPFAM" id="SSF52467">
    <property type="entry name" value="DHS-like NAD/FAD-binding domain"/>
    <property type="match status" value="1"/>
</dbReference>
<dbReference type="Pfam" id="PF00766">
    <property type="entry name" value="ETF_alpha"/>
    <property type="match status" value="1"/>
</dbReference>
<feature type="binding site" evidence="6">
    <location>
        <begin position="311"/>
        <end position="312"/>
    </location>
    <ligand>
        <name>FAD</name>
        <dbReference type="ChEBI" id="CHEBI:57692"/>
    </ligand>
</feature>
<evidence type="ECO:0000313" key="8">
    <source>
        <dbReference type="EMBL" id="KOO68574.1"/>
    </source>
</evidence>
<comment type="caution">
    <text evidence="8">The sequence shown here is derived from an EMBL/GenBank/DDBJ whole genome shotgun (WGS) entry which is preliminary data.</text>
</comment>
<comment type="similarity">
    <text evidence="1">Belongs to the ETF alpha-subunit/FixB family.</text>
</comment>
<dbReference type="InterPro" id="IPR001308">
    <property type="entry name" value="ETF_a/FixB"/>
</dbReference>
<dbReference type="InterPro" id="IPR014729">
    <property type="entry name" value="Rossmann-like_a/b/a_fold"/>
</dbReference>
<dbReference type="GO" id="GO:0050660">
    <property type="term" value="F:flavin adenine dinucleotide binding"/>
    <property type="evidence" value="ECO:0007669"/>
    <property type="project" value="InterPro"/>
</dbReference>
<evidence type="ECO:0000256" key="1">
    <source>
        <dbReference type="ARBA" id="ARBA00005817"/>
    </source>
</evidence>
<keyword evidence="2" id="KW-0813">Transport</keyword>
<protein>
    <submittedName>
        <fullName evidence="8">Electron transporter</fullName>
    </submittedName>
</protein>
<evidence type="ECO:0000313" key="9">
    <source>
        <dbReference type="Proteomes" id="UP000036951"/>
    </source>
</evidence>
<evidence type="ECO:0000256" key="5">
    <source>
        <dbReference type="ARBA" id="ARBA00022982"/>
    </source>
</evidence>
<dbReference type="PROSITE" id="PS00696">
    <property type="entry name" value="ETF_ALPHA"/>
    <property type="match status" value="1"/>
</dbReference>
<feature type="binding site" evidence="6">
    <location>
        <position position="363"/>
    </location>
    <ligand>
        <name>FAD</name>
        <dbReference type="ChEBI" id="CHEBI:57692"/>
    </ligand>
</feature>
<dbReference type="InterPro" id="IPR033947">
    <property type="entry name" value="ETF_alpha_N"/>
</dbReference>
<evidence type="ECO:0000256" key="6">
    <source>
        <dbReference type="PIRSR" id="PIRSR000089-1"/>
    </source>
</evidence>
<evidence type="ECO:0000256" key="3">
    <source>
        <dbReference type="ARBA" id="ARBA00022630"/>
    </source>
</evidence>
<proteinExistence type="inferred from homology"/>
<sequence>MSFALNLDKDLCIGCGICSESCAFGAITMSDFPEINEDSCRLCGSCVQACAAGALKINKEQPKDSAADNSKGIWVWAEVENGQLAPVSIELLGKAVELSENLAQPVEAVLIGDGVSGLADDLIAYGADCVHVVDSPLMADFIDENYTKVFERLIRQNRPAILLMGATLLGRGLSARLASVLHTGLTADCTELEIDKETKLLRQIRPAFGGNLMATIINPAHRPQMASVRPGIMRPAVKDDSRRGRVVRYDCDESMNDARVRLIETLSSEVKHSSLSNSKIIVAIGRGVKTRKCADEISAWAKSIGASVAGSRAAVEMGLVDASVQVGQTGHTVAPDLYVAIGISGQIQHTAGIVGAKKIMAINTDRQAPIFSVADYGWNISAEEALARLVDITSVKA</sequence>
<dbReference type="InterPro" id="IPR017896">
    <property type="entry name" value="4Fe4S_Fe-S-bd"/>
</dbReference>
<feature type="binding site" evidence="6">
    <location>
        <begin position="325"/>
        <end position="329"/>
    </location>
    <ligand>
        <name>FAD</name>
        <dbReference type="ChEBI" id="CHEBI:57692"/>
    </ligand>
</feature>
<dbReference type="SUPFAM" id="SSF54862">
    <property type="entry name" value="4Fe-4S ferredoxins"/>
    <property type="match status" value="1"/>
</dbReference>